<dbReference type="RefSeq" id="WP_194141104.1">
    <property type="nucleotide sequence ID" value="NZ_PRDM01000006.1"/>
</dbReference>
<dbReference type="InterPro" id="IPR046558">
    <property type="entry name" value="DUF6712"/>
</dbReference>
<accession>A0ABR9TRJ8</accession>
<dbReference type="Proteomes" id="UP000640614">
    <property type="component" value="Unassembled WGS sequence"/>
</dbReference>
<proteinExistence type="predicted"/>
<evidence type="ECO:0000313" key="2">
    <source>
        <dbReference type="Proteomes" id="UP000640614"/>
    </source>
</evidence>
<sequence length="173" mass="19934">MAILLITKDIVAAKLQVAIGYDSREFETFINEAQEFDFKPKVQEDFYFDLLSKKDEPAWKKLIDGGEYPFNGRTYSFQGISTVLSYFCYARFKMSSGEVSTSHGFVVKATPNSTPITDDNKKNAWYKKREEANLMMIDVVKFIERNIADYPSWNDSNSCMPSYKYASKTKVIQ</sequence>
<protein>
    <submittedName>
        <fullName evidence="1">Uncharacterized protein</fullName>
    </submittedName>
</protein>
<reference evidence="1 2" key="1">
    <citation type="submission" date="2018-07" db="EMBL/GenBank/DDBJ databases">
        <title>Genome assembly of strain KB82.</title>
        <authorList>
            <person name="Kukolya J."/>
            <person name="Horvath B."/>
            <person name="Nagy I."/>
            <person name="Toth A."/>
        </authorList>
    </citation>
    <scope>NUCLEOTIDE SEQUENCE [LARGE SCALE GENOMIC DNA]</scope>
    <source>
        <strain evidence="1 2">Kb82</strain>
    </source>
</reference>
<gene>
    <name evidence="1" type="ORF">C4F50_23965</name>
</gene>
<name>A0ABR9TRJ8_9FLAO</name>
<dbReference type="EMBL" id="PRDM01000006">
    <property type="protein sequence ID" value="MBE8727985.1"/>
    <property type="molecule type" value="Genomic_DNA"/>
</dbReference>
<dbReference type="Pfam" id="PF20459">
    <property type="entry name" value="DUF6712"/>
    <property type="match status" value="1"/>
</dbReference>
<comment type="caution">
    <text evidence="1">The sequence shown here is derived from an EMBL/GenBank/DDBJ whole genome shotgun (WGS) entry which is preliminary data.</text>
</comment>
<evidence type="ECO:0000313" key="1">
    <source>
        <dbReference type="EMBL" id="MBE8727985.1"/>
    </source>
</evidence>
<keyword evidence="2" id="KW-1185">Reference proteome</keyword>
<organism evidence="1 2">
    <name type="scientific">Flavobacterium hungaricum</name>
    <dbReference type="NCBI Taxonomy" id="2082725"/>
    <lineage>
        <taxon>Bacteria</taxon>
        <taxon>Pseudomonadati</taxon>
        <taxon>Bacteroidota</taxon>
        <taxon>Flavobacteriia</taxon>
        <taxon>Flavobacteriales</taxon>
        <taxon>Flavobacteriaceae</taxon>
        <taxon>Flavobacterium</taxon>
    </lineage>
</organism>